<dbReference type="OrthoDB" id="6132182at2759"/>
<accession>A0A7J5XPN5</accession>
<dbReference type="PRINTS" id="PR00453">
    <property type="entry name" value="VWFADOMAIN"/>
</dbReference>
<feature type="domain" description="VWFA" evidence="7">
    <location>
        <begin position="1114"/>
        <end position="1285"/>
    </location>
</feature>
<dbReference type="Gene3D" id="2.60.40.10">
    <property type="entry name" value="Immunoglobulins"/>
    <property type="match status" value="1"/>
</dbReference>
<keyword evidence="4" id="KW-0677">Repeat</keyword>
<gene>
    <name evidence="8" type="ORF">F7725_017759</name>
</gene>
<feature type="domain" description="VWFA" evidence="7">
    <location>
        <begin position="582"/>
        <end position="742"/>
    </location>
</feature>
<evidence type="ECO:0000313" key="9">
    <source>
        <dbReference type="Proteomes" id="UP000518266"/>
    </source>
</evidence>
<dbReference type="PROSITE" id="PS50234">
    <property type="entry name" value="VWFA"/>
    <property type="match status" value="7"/>
</dbReference>
<dbReference type="EMBL" id="JAAKFY010000021">
    <property type="protein sequence ID" value="KAF3839042.1"/>
    <property type="molecule type" value="Genomic_DNA"/>
</dbReference>
<evidence type="ECO:0000256" key="6">
    <source>
        <dbReference type="SAM" id="MobiDB-lite"/>
    </source>
</evidence>
<feature type="domain" description="VWFA" evidence="7">
    <location>
        <begin position="940"/>
        <end position="1116"/>
    </location>
</feature>
<evidence type="ECO:0000256" key="4">
    <source>
        <dbReference type="ARBA" id="ARBA00022737"/>
    </source>
</evidence>
<dbReference type="PANTHER" id="PTHR24020:SF86">
    <property type="entry name" value="COLLAGEN, TYPE VI, ALPHA 4"/>
    <property type="match status" value="1"/>
</dbReference>
<organism evidence="8 9">
    <name type="scientific">Dissostichus mawsoni</name>
    <name type="common">Antarctic cod</name>
    <dbReference type="NCBI Taxonomy" id="36200"/>
    <lineage>
        <taxon>Eukaryota</taxon>
        <taxon>Metazoa</taxon>
        <taxon>Chordata</taxon>
        <taxon>Craniata</taxon>
        <taxon>Vertebrata</taxon>
        <taxon>Euteleostomi</taxon>
        <taxon>Actinopterygii</taxon>
        <taxon>Neopterygii</taxon>
        <taxon>Teleostei</taxon>
        <taxon>Neoteleostei</taxon>
        <taxon>Acanthomorphata</taxon>
        <taxon>Eupercaria</taxon>
        <taxon>Perciformes</taxon>
        <taxon>Notothenioidei</taxon>
        <taxon>Nototheniidae</taxon>
        <taxon>Dissostichus</taxon>
    </lineage>
</organism>
<dbReference type="Pfam" id="PF00092">
    <property type="entry name" value="VWA"/>
    <property type="match status" value="7"/>
</dbReference>
<feature type="domain" description="VWFA" evidence="7">
    <location>
        <begin position="18"/>
        <end position="192"/>
    </location>
</feature>
<proteinExistence type="predicted"/>
<dbReference type="SUPFAM" id="SSF53300">
    <property type="entry name" value="vWA-like"/>
    <property type="match status" value="7"/>
</dbReference>
<evidence type="ECO:0000256" key="2">
    <source>
        <dbReference type="ARBA" id="ARBA00022525"/>
    </source>
</evidence>
<keyword evidence="5" id="KW-0325">Glycoprotein</keyword>
<dbReference type="GO" id="GO:0005576">
    <property type="term" value="C:extracellular region"/>
    <property type="evidence" value="ECO:0007669"/>
    <property type="project" value="UniProtKB-SubCell"/>
</dbReference>
<feature type="compositionally biased region" description="Acidic residues" evidence="6">
    <location>
        <begin position="1416"/>
        <end position="1432"/>
    </location>
</feature>
<comment type="subcellular location">
    <subcellularLocation>
        <location evidence="1">Secreted</location>
    </subcellularLocation>
</comment>
<feature type="domain" description="VWFA" evidence="7">
    <location>
        <begin position="754"/>
        <end position="923"/>
    </location>
</feature>
<name>A0A7J5XPN5_DISMA</name>
<dbReference type="InterPro" id="IPR050525">
    <property type="entry name" value="ECM_Assembly_Org"/>
</dbReference>
<keyword evidence="3" id="KW-0732">Signal</keyword>
<reference evidence="8 9" key="1">
    <citation type="submission" date="2020-03" db="EMBL/GenBank/DDBJ databases">
        <title>Dissostichus mawsoni Genome sequencing and assembly.</title>
        <authorList>
            <person name="Park H."/>
        </authorList>
    </citation>
    <scope>NUCLEOTIDE SEQUENCE [LARGE SCALE GENOMIC DNA]</scope>
    <source>
        <strain evidence="8">DM0001</strain>
        <tissue evidence="8">Muscle</tissue>
    </source>
</reference>
<dbReference type="SUPFAM" id="SSF48726">
    <property type="entry name" value="Immunoglobulin"/>
    <property type="match status" value="1"/>
</dbReference>
<protein>
    <recommendedName>
        <fullName evidence="7">VWFA domain-containing protein</fullName>
    </recommendedName>
</protein>
<dbReference type="InterPro" id="IPR002035">
    <property type="entry name" value="VWF_A"/>
</dbReference>
<dbReference type="Proteomes" id="UP000518266">
    <property type="component" value="Unassembled WGS sequence"/>
</dbReference>
<feature type="domain" description="VWFA" evidence="7">
    <location>
        <begin position="213"/>
        <end position="332"/>
    </location>
</feature>
<keyword evidence="2" id="KW-0964">Secreted</keyword>
<evidence type="ECO:0000256" key="5">
    <source>
        <dbReference type="ARBA" id="ARBA00023180"/>
    </source>
</evidence>
<dbReference type="InterPro" id="IPR036179">
    <property type="entry name" value="Ig-like_dom_sf"/>
</dbReference>
<evidence type="ECO:0000313" key="8">
    <source>
        <dbReference type="EMBL" id="KAF3839042.1"/>
    </source>
</evidence>
<dbReference type="Gene3D" id="3.40.50.410">
    <property type="entry name" value="von Willebrand factor, type A domain"/>
    <property type="match status" value="7"/>
</dbReference>
<evidence type="ECO:0000256" key="1">
    <source>
        <dbReference type="ARBA" id="ARBA00004613"/>
    </source>
</evidence>
<feature type="domain" description="VWFA" evidence="7">
    <location>
        <begin position="404"/>
        <end position="578"/>
    </location>
</feature>
<evidence type="ECO:0000259" key="7">
    <source>
        <dbReference type="PROSITE" id="PS50234"/>
    </source>
</evidence>
<comment type="caution">
    <text evidence="8">The sequence shown here is derived from an EMBL/GenBank/DDBJ whole genome shotgun (WGS) entry which is preliminary data.</text>
</comment>
<evidence type="ECO:0000256" key="3">
    <source>
        <dbReference type="ARBA" id="ARBA00022729"/>
    </source>
</evidence>
<dbReference type="InterPro" id="IPR036465">
    <property type="entry name" value="vWFA_dom_sf"/>
</dbReference>
<dbReference type="InterPro" id="IPR013783">
    <property type="entry name" value="Ig-like_fold"/>
</dbReference>
<keyword evidence="9" id="KW-1185">Reference proteome</keyword>
<dbReference type="SMART" id="SM00327">
    <property type="entry name" value="VWA"/>
    <property type="match status" value="7"/>
</dbReference>
<dbReference type="FunFam" id="3.40.50.410:FF:000004">
    <property type="entry name" value="collagen alpha-6(VI) chain"/>
    <property type="match status" value="5"/>
</dbReference>
<dbReference type="CDD" id="cd01450">
    <property type="entry name" value="vWFA_subfamily_ECM"/>
    <property type="match status" value="2"/>
</dbReference>
<sequence>MEPTETRCAECAKASVADMVFLVDGSSSIGLSNFQEVRKFLRSVVTGLDIGPDKVRIGLAQYSDETYQEFLLKDHMDKTSLLEAVDTFKYRTGGTETGKAIDFLRTQYFTEEAGSRAGKRVPQIAVVIKDGDSTDDVIAPAQRLRQQGVIVFGIGVGAANLQELESIANWPPEHFLSSISNYAALQKLKDRLLKTVCISVEDQKQALAERFADIFFLVDSGVTAAEFQQIRSILTRLANQLNIGASAYRLGWAQYGREVTEEYLLNARQTRIETLNGLKRLRQRKLQPNEPRNLGKALMYASTNLFTSDAGSRAEQGYRQFLVVISGKDSDDPVYRESPPDQIFWNNRGWLSLGASMQEMRIVATPPYIYQSFTNIVPIMRAVFEREEAETALTGDCKAAKLADIVFIVDESGIIGPPNFQLVHTFLHSIVNGLEVSTSRVRIGIVMYNEMATAQVYLNTFNNKDELLKYIKILPYNGGGTKTGEALKFALEKVFIKQKGSRKESGVQQVAVVITDGESQDDVSTPAAELRRAGVTVYAVGVKDANHAQLVEMASYPPNKYMFIVDSFAKLKSLEQSLQKRSIHPNDFKDMKKFMIEFLNTFRIGPEHVRIGVVKYSDAPDLEFDLTAHSDVQSLENAVEAIRQQGGGAETGRALTSMVPHYDRALFTRGHEVPEYLVVITDGKSSDEVKVPAEQGFTIYAIGVKSADPVQLQEIAGDPKRTFFVNNFDALMPIKDDIITDICSTEACNDKPGDLLFLIDSSGSIDPQDYKKMKAFMKSVITKSAVAQDNVHVGVMQFSTIQQLAFPLNQYYSKEEMLNAITAMQQVGGGTLTGEAITDVSQYFDGLRGGRPGMRQTLIVITDGEAQDEVKEPAVALRNKGVEIYAIGVVDANTTQLLEISGSAKRTYTERDFDALKDLEIELALELCTNTDCKKTEKADIIFLVDGSTSITKFRSMQKFMSSMVNQTIVGKDLTHFGLILYSTDPNSVFTLKQYSSKREVLRAIQELKSPYGDTYTGKALAYSLPFFNKDNGGRADLNVPQILMVITDGDATDRHSLVAPSVALREHGISVFSIGVEGANKTQLEIMAGHDSSKVFYVDNFQALEICEKQQADLVFLLDQSGSINQEDYTIMKKFTTDLVNSFKVSENLVRVGLAQFSDDVIDEFDLNQFNSQDVVNKHILSMTQRGGGTNIGRALDSIRGYFEALRGSRRSAGISQNLVLITDGQSQDDVEDAADGLMALGIEVFAIGIGNVHDLELLQITGAAERLFTVNNFGSLDEIKQKVVETICESTLYKADLLFQPNISVSSSMYGVSGAQQQGFQVFRGSTFTISCSIQPQYPGGSFQLNFTSINSANNYYSEPAVNHSAHFLFPAAEPAHQGSYSCVITSLLFLRTSPLRAVCSPSPGRRPSRQEDIELDYDDLGVPAEEEGAQEQSSSSKELLSHAWDSRLKENTPQQMMDKVTVRP</sequence>
<dbReference type="CDD" id="cd01472">
    <property type="entry name" value="vWA_collagen"/>
    <property type="match status" value="3"/>
</dbReference>
<feature type="region of interest" description="Disordered" evidence="6">
    <location>
        <begin position="1402"/>
        <end position="1467"/>
    </location>
</feature>
<dbReference type="PANTHER" id="PTHR24020">
    <property type="entry name" value="COLLAGEN ALPHA"/>
    <property type="match status" value="1"/>
</dbReference>